<accession>A0ABQ2NR30</accession>
<dbReference type="EMBL" id="BMLW01000002">
    <property type="protein sequence ID" value="GGP08734.1"/>
    <property type="molecule type" value="Genomic_DNA"/>
</dbReference>
<protein>
    <submittedName>
        <fullName evidence="1">Uncharacterized protein</fullName>
    </submittedName>
</protein>
<organism evidence="1 2">
    <name type="scientific">Oceanobacillus neutriphilus</name>
    <dbReference type="NCBI Taxonomy" id="531815"/>
    <lineage>
        <taxon>Bacteria</taxon>
        <taxon>Bacillati</taxon>
        <taxon>Bacillota</taxon>
        <taxon>Bacilli</taxon>
        <taxon>Bacillales</taxon>
        <taxon>Bacillaceae</taxon>
        <taxon>Oceanobacillus</taxon>
    </lineage>
</organism>
<dbReference type="Proteomes" id="UP000641206">
    <property type="component" value="Unassembled WGS sequence"/>
</dbReference>
<sequence>MLLEYKINTTNEAINIIKNKFYVTDKIAKKRVIHFENQLEWSKIYCKLTNSI</sequence>
<gene>
    <name evidence="1" type="ORF">GCM10011346_10010</name>
</gene>
<keyword evidence="2" id="KW-1185">Reference proteome</keyword>
<evidence type="ECO:0000313" key="2">
    <source>
        <dbReference type="Proteomes" id="UP000641206"/>
    </source>
</evidence>
<reference evidence="2" key="1">
    <citation type="journal article" date="2019" name="Int. J. Syst. Evol. Microbiol.">
        <title>The Global Catalogue of Microorganisms (GCM) 10K type strain sequencing project: providing services to taxonomists for standard genome sequencing and annotation.</title>
        <authorList>
            <consortium name="The Broad Institute Genomics Platform"/>
            <consortium name="The Broad Institute Genome Sequencing Center for Infectious Disease"/>
            <person name="Wu L."/>
            <person name="Ma J."/>
        </authorList>
    </citation>
    <scope>NUCLEOTIDE SEQUENCE [LARGE SCALE GENOMIC DNA]</scope>
    <source>
        <strain evidence="2">CGMCC 1.7693</strain>
    </source>
</reference>
<comment type="caution">
    <text evidence="1">The sequence shown here is derived from an EMBL/GenBank/DDBJ whole genome shotgun (WGS) entry which is preliminary data.</text>
</comment>
<name>A0ABQ2NR30_9BACI</name>
<proteinExistence type="predicted"/>
<evidence type="ECO:0000313" key="1">
    <source>
        <dbReference type="EMBL" id="GGP08734.1"/>
    </source>
</evidence>